<feature type="domain" description="DNA mismatch repair proteins mutS family" evidence="12">
    <location>
        <begin position="689"/>
        <end position="705"/>
    </location>
</feature>
<keyword evidence="5 9" id="KW-0067">ATP-binding</keyword>
<dbReference type="InterPro" id="IPR017261">
    <property type="entry name" value="DNA_mismatch_repair_MutS/MSH"/>
</dbReference>
<evidence type="ECO:0000256" key="7">
    <source>
        <dbReference type="ARBA" id="ARBA00023204"/>
    </source>
</evidence>
<keyword evidence="7 9" id="KW-0234">DNA repair</keyword>
<dbReference type="SMART" id="SM00533">
    <property type="entry name" value="MUTSd"/>
    <property type="match status" value="1"/>
</dbReference>
<organism evidence="13 14">
    <name type="scientific">Sediminicurvatus halobius</name>
    <dbReference type="NCBI Taxonomy" id="2182432"/>
    <lineage>
        <taxon>Bacteria</taxon>
        <taxon>Pseudomonadati</taxon>
        <taxon>Pseudomonadota</taxon>
        <taxon>Gammaproteobacteria</taxon>
        <taxon>Chromatiales</taxon>
        <taxon>Ectothiorhodospiraceae</taxon>
        <taxon>Sediminicurvatus</taxon>
    </lineage>
</organism>
<dbReference type="Proteomes" id="UP000245474">
    <property type="component" value="Unassembled WGS sequence"/>
</dbReference>
<dbReference type="GO" id="GO:0006298">
    <property type="term" value="P:mismatch repair"/>
    <property type="evidence" value="ECO:0007669"/>
    <property type="project" value="UniProtKB-UniRule"/>
</dbReference>
<sequence>MATSQQHAHTPMMQQYLRIKAEHPEVLLFYRMGDFYELFYDDARRAAALLDITLTRRGESAGEPIPMAGVPVHSHEGYLARLLRLGESVAICEQIGDPASAKGPVERRVVRIVTPGTLTDEALLEERQSNLLLAAATDGRRWGLAALELAAGRFSVLEVEDAEALAAELERLRPAEVLLGEDTSPPPALAERRGLTRRPPWHFDTETATRQLNEQFGTRDLSGFGIAGMSLAVAAAGALLQYVADTQRAALPHIRGVTVENREAAVVIDAASRRNLELEVNLGGGSEHTVAWVLDSTVTGMGSRALRRWLSRPLRDDRALVARQDAITSLIEGGLQEPLRETLRGCADIERIGGRVALGSARPRDLTGLRDTLAALPALADHLANADAALLAALAHRAAPQPERLDLLQRALVAQPPVVIRDGGVIADGYDAELDELRGLSRNADEFLLDLERRERETTGIGNLKVSYNRVHGYYIEISRGQSDQAPAHYIRRQTLKGAERYITPELKAFEDRVLSARERALAREKALYEALVARLREGIDELVKLGTALAELDALAALAERAEALQYVRPVLSEAPGIEIRAGRHPVVEQVTDEPFVPNDIALDDERRMLVITGPNMGGKSTYMRQVALLTLLARIGSFVPAEAARIGPVDRIFTRIGAADDLAGGRSTFMVEMTETANILNNATDRSLVLMDEIGRGTSTFDGLALAWAAADALAGRLRAFTLFATHYFEMTALPERHPAAANVHLQAVEHGERIVFLHAVQEGPASQSYGLQVAALAGVPQDVLESARRKLRELEPGARPQSAAGASQLPLFDPQPPNPALERLRDVDPDDLTPREAHALLYELKTLAKKEA</sequence>
<dbReference type="InterPro" id="IPR036187">
    <property type="entry name" value="DNA_mismatch_repair_MutS_sf"/>
</dbReference>
<dbReference type="InterPro" id="IPR045076">
    <property type="entry name" value="MutS"/>
</dbReference>
<dbReference type="PANTHER" id="PTHR11361">
    <property type="entry name" value="DNA MISMATCH REPAIR PROTEIN MUTS FAMILY MEMBER"/>
    <property type="match status" value="1"/>
</dbReference>
<comment type="function">
    <text evidence="8 9">This protein is involved in the repair of mismatches in DNA. It is possible that it carries out the mismatch recognition step. This protein has a weak ATPase activity.</text>
</comment>
<dbReference type="Pfam" id="PF05192">
    <property type="entry name" value="MutS_III"/>
    <property type="match status" value="1"/>
</dbReference>
<dbReference type="SUPFAM" id="SSF52540">
    <property type="entry name" value="P-loop containing nucleoside triphosphate hydrolases"/>
    <property type="match status" value="1"/>
</dbReference>
<feature type="region of interest" description="Disordered" evidence="11">
    <location>
        <begin position="798"/>
        <end position="835"/>
    </location>
</feature>
<evidence type="ECO:0000256" key="4">
    <source>
        <dbReference type="ARBA" id="ARBA00022763"/>
    </source>
</evidence>
<evidence type="ECO:0000256" key="2">
    <source>
        <dbReference type="ARBA" id="ARBA00021982"/>
    </source>
</evidence>
<dbReference type="PIRSF" id="PIRSF037677">
    <property type="entry name" value="DNA_mis_repair_Msh6"/>
    <property type="match status" value="1"/>
</dbReference>
<keyword evidence="4 9" id="KW-0227">DNA damage</keyword>
<dbReference type="EMBL" id="QFFI01000019">
    <property type="protein sequence ID" value="PWG62430.1"/>
    <property type="molecule type" value="Genomic_DNA"/>
</dbReference>
<evidence type="ECO:0000256" key="9">
    <source>
        <dbReference type="HAMAP-Rule" id="MF_00096"/>
    </source>
</evidence>
<gene>
    <name evidence="9 13" type="primary">mutS</name>
    <name evidence="13" type="ORF">DEM34_12475</name>
</gene>
<dbReference type="NCBIfam" id="TIGR01070">
    <property type="entry name" value="mutS1"/>
    <property type="match status" value="1"/>
</dbReference>
<dbReference type="FunFam" id="3.40.1170.10:FF:000001">
    <property type="entry name" value="DNA mismatch repair protein MutS"/>
    <property type="match status" value="1"/>
</dbReference>
<dbReference type="OrthoDB" id="9802448at2"/>
<evidence type="ECO:0000256" key="8">
    <source>
        <dbReference type="ARBA" id="ARBA00024647"/>
    </source>
</evidence>
<dbReference type="Pfam" id="PF05188">
    <property type="entry name" value="MutS_II"/>
    <property type="match status" value="1"/>
</dbReference>
<keyword evidence="14" id="KW-1185">Reference proteome</keyword>
<dbReference type="Pfam" id="PF01624">
    <property type="entry name" value="MutS_I"/>
    <property type="match status" value="1"/>
</dbReference>
<keyword evidence="3 9" id="KW-0547">Nucleotide-binding</keyword>
<dbReference type="InterPro" id="IPR007696">
    <property type="entry name" value="DNA_mismatch_repair_MutS_core"/>
</dbReference>
<dbReference type="PANTHER" id="PTHR11361:SF34">
    <property type="entry name" value="DNA MISMATCH REPAIR PROTEIN MSH1, MITOCHONDRIAL"/>
    <property type="match status" value="1"/>
</dbReference>
<dbReference type="Pfam" id="PF05190">
    <property type="entry name" value="MutS_IV"/>
    <property type="match status" value="1"/>
</dbReference>
<proteinExistence type="inferred from homology"/>
<evidence type="ECO:0000256" key="1">
    <source>
        <dbReference type="ARBA" id="ARBA00006271"/>
    </source>
</evidence>
<dbReference type="GO" id="GO:0005829">
    <property type="term" value="C:cytosol"/>
    <property type="evidence" value="ECO:0007669"/>
    <property type="project" value="TreeGrafter"/>
</dbReference>
<dbReference type="SUPFAM" id="SSF55271">
    <property type="entry name" value="DNA repair protein MutS, domain I"/>
    <property type="match status" value="1"/>
</dbReference>
<dbReference type="GO" id="GO:0030983">
    <property type="term" value="F:mismatched DNA binding"/>
    <property type="evidence" value="ECO:0007669"/>
    <property type="project" value="InterPro"/>
</dbReference>
<name>A0A2U2MZX1_9GAMM</name>
<evidence type="ECO:0000256" key="6">
    <source>
        <dbReference type="ARBA" id="ARBA00023125"/>
    </source>
</evidence>
<dbReference type="NCBIfam" id="NF003810">
    <property type="entry name" value="PRK05399.1"/>
    <property type="match status" value="1"/>
</dbReference>
<dbReference type="Gene3D" id="6.10.140.430">
    <property type="match status" value="1"/>
</dbReference>
<dbReference type="InterPro" id="IPR000432">
    <property type="entry name" value="DNA_mismatch_repair_MutS_C"/>
</dbReference>
<feature type="compositionally biased region" description="Basic and acidic residues" evidence="11">
    <location>
        <begin position="825"/>
        <end position="835"/>
    </location>
</feature>
<evidence type="ECO:0000313" key="14">
    <source>
        <dbReference type="Proteomes" id="UP000245474"/>
    </source>
</evidence>
<dbReference type="GO" id="GO:0003684">
    <property type="term" value="F:damaged DNA binding"/>
    <property type="evidence" value="ECO:0007669"/>
    <property type="project" value="UniProtKB-UniRule"/>
</dbReference>
<dbReference type="InterPro" id="IPR016151">
    <property type="entry name" value="DNA_mismatch_repair_MutS_N"/>
</dbReference>
<keyword evidence="6 9" id="KW-0238">DNA-binding</keyword>
<evidence type="ECO:0000256" key="3">
    <source>
        <dbReference type="ARBA" id="ARBA00022741"/>
    </source>
</evidence>
<comment type="similarity">
    <text evidence="1 9 10">Belongs to the DNA mismatch repair MutS family.</text>
</comment>
<dbReference type="FunFam" id="1.10.1420.10:FF:000002">
    <property type="entry name" value="DNA mismatch repair protein MutS"/>
    <property type="match status" value="1"/>
</dbReference>
<dbReference type="InterPro" id="IPR005748">
    <property type="entry name" value="DNA_mismatch_repair_MutS"/>
</dbReference>
<dbReference type="AlphaFoldDB" id="A0A2U2MZX1"/>
<dbReference type="GO" id="GO:0005524">
    <property type="term" value="F:ATP binding"/>
    <property type="evidence" value="ECO:0007669"/>
    <property type="project" value="UniProtKB-UniRule"/>
</dbReference>
<reference evidence="13 14" key="1">
    <citation type="submission" date="2018-05" db="EMBL/GenBank/DDBJ databases">
        <title>Spiribacter halobius sp. nov., a moderately halophilic bacterium isolated from marine solar saltern.</title>
        <authorList>
            <person name="Zheng W.-S."/>
            <person name="Lu D.-C."/>
            <person name="Du Z.-J."/>
        </authorList>
    </citation>
    <scope>NUCLEOTIDE SEQUENCE [LARGE SCALE GENOMIC DNA]</scope>
    <source>
        <strain evidence="13 14">E85</strain>
    </source>
</reference>
<dbReference type="CDD" id="cd03284">
    <property type="entry name" value="ABC_MutS1"/>
    <property type="match status" value="1"/>
</dbReference>
<dbReference type="Pfam" id="PF00488">
    <property type="entry name" value="MutS_V"/>
    <property type="match status" value="1"/>
</dbReference>
<dbReference type="PROSITE" id="PS00486">
    <property type="entry name" value="DNA_MISMATCH_REPAIR_2"/>
    <property type="match status" value="1"/>
</dbReference>
<evidence type="ECO:0000256" key="10">
    <source>
        <dbReference type="RuleBase" id="RU003756"/>
    </source>
</evidence>
<dbReference type="RefSeq" id="WP_109679146.1">
    <property type="nucleotide sequence ID" value="NZ_CP086615.1"/>
</dbReference>
<dbReference type="InterPro" id="IPR027417">
    <property type="entry name" value="P-loop_NTPase"/>
</dbReference>
<feature type="binding site" evidence="9">
    <location>
        <begin position="615"/>
        <end position="622"/>
    </location>
    <ligand>
        <name>ATP</name>
        <dbReference type="ChEBI" id="CHEBI:30616"/>
    </ligand>
</feature>
<accession>A0A2U2MZX1</accession>
<dbReference type="InterPro" id="IPR007860">
    <property type="entry name" value="DNA_mmatch_repair_MutS_con_dom"/>
</dbReference>
<dbReference type="HAMAP" id="MF_00096">
    <property type="entry name" value="MutS"/>
    <property type="match status" value="1"/>
</dbReference>
<protein>
    <recommendedName>
        <fullName evidence="2 9">DNA mismatch repair protein MutS</fullName>
    </recommendedName>
</protein>
<evidence type="ECO:0000313" key="13">
    <source>
        <dbReference type="EMBL" id="PWG62430.1"/>
    </source>
</evidence>
<evidence type="ECO:0000256" key="5">
    <source>
        <dbReference type="ARBA" id="ARBA00022840"/>
    </source>
</evidence>
<dbReference type="Gene3D" id="3.40.50.300">
    <property type="entry name" value="P-loop containing nucleotide triphosphate hydrolases"/>
    <property type="match status" value="1"/>
</dbReference>
<dbReference type="InterPro" id="IPR036678">
    <property type="entry name" value="MutS_con_dom_sf"/>
</dbReference>
<evidence type="ECO:0000256" key="11">
    <source>
        <dbReference type="SAM" id="MobiDB-lite"/>
    </source>
</evidence>
<dbReference type="SMART" id="SM00534">
    <property type="entry name" value="MUTSac"/>
    <property type="match status" value="1"/>
</dbReference>
<comment type="caution">
    <text evidence="13">The sequence shown here is derived from an EMBL/GenBank/DDBJ whole genome shotgun (WGS) entry which is preliminary data.</text>
</comment>
<dbReference type="InterPro" id="IPR007695">
    <property type="entry name" value="DNA_mismatch_repair_MutS-lik_N"/>
</dbReference>
<dbReference type="InterPro" id="IPR007861">
    <property type="entry name" value="DNA_mismatch_repair_MutS_clamp"/>
</dbReference>
<dbReference type="Gene3D" id="3.40.1170.10">
    <property type="entry name" value="DNA repair protein MutS, domain I"/>
    <property type="match status" value="1"/>
</dbReference>
<dbReference type="Gene3D" id="3.30.420.110">
    <property type="entry name" value="MutS, connector domain"/>
    <property type="match status" value="1"/>
</dbReference>
<dbReference type="SUPFAM" id="SSF48334">
    <property type="entry name" value="DNA repair protein MutS, domain III"/>
    <property type="match status" value="1"/>
</dbReference>
<dbReference type="Gene3D" id="1.10.1420.10">
    <property type="match status" value="2"/>
</dbReference>
<dbReference type="SUPFAM" id="SSF53150">
    <property type="entry name" value="DNA repair protein MutS, domain II"/>
    <property type="match status" value="1"/>
</dbReference>
<evidence type="ECO:0000259" key="12">
    <source>
        <dbReference type="PROSITE" id="PS00486"/>
    </source>
</evidence>
<dbReference type="GO" id="GO:0140664">
    <property type="term" value="F:ATP-dependent DNA damage sensor activity"/>
    <property type="evidence" value="ECO:0007669"/>
    <property type="project" value="InterPro"/>
</dbReference>
<dbReference type="FunFam" id="3.40.50.300:FF:000283">
    <property type="entry name" value="DNA mismatch repair protein MutS"/>
    <property type="match status" value="1"/>
</dbReference>